<feature type="region of interest" description="Disordered" evidence="1">
    <location>
        <begin position="339"/>
        <end position="369"/>
    </location>
</feature>
<dbReference type="STRING" id="215250.A0A316YGI3"/>
<keyword evidence="3" id="KW-1185">Reference proteome</keyword>
<feature type="region of interest" description="Disordered" evidence="1">
    <location>
        <begin position="459"/>
        <end position="552"/>
    </location>
</feature>
<gene>
    <name evidence="2" type="ORF">FA10DRAFT_297927</name>
</gene>
<dbReference type="OrthoDB" id="7362584at2759"/>
<evidence type="ECO:0000256" key="1">
    <source>
        <dbReference type="SAM" id="MobiDB-lite"/>
    </source>
</evidence>
<feature type="compositionally biased region" description="Polar residues" evidence="1">
    <location>
        <begin position="1"/>
        <end position="13"/>
    </location>
</feature>
<organism evidence="2 3">
    <name type="scientific">Acaromyces ingoldii</name>
    <dbReference type="NCBI Taxonomy" id="215250"/>
    <lineage>
        <taxon>Eukaryota</taxon>
        <taxon>Fungi</taxon>
        <taxon>Dikarya</taxon>
        <taxon>Basidiomycota</taxon>
        <taxon>Ustilaginomycotina</taxon>
        <taxon>Exobasidiomycetes</taxon>
        <taxon>Exobasidiales</taxon>
        <taxon>Cryptobasidiaceae</taxon>
        <taxon>Acaromyces</taxon>
    </lineage>
</organism>
<feature type="compositionally biased region" description="Acidic residues" evidence="1">
    <location>
        <begin position="530"/>
        <end position="545"/>
    </location>
</feature>
<evidence type="ECO:0000313" key="2">
    <source>
        <dbReference type="EMBL" id="PWN86845.1"/>
    </source>
</evidence>
<feature type="region of interest" description="Disordered" evidence="1">
    <location>
        <begin position="1"/>
        <end position="64"/>
    </location>
</feature>
<feature type="compositionally biased region" description="Acidic residues" evidence="1">
    <location>
        <begin position="219"/>
        <end position="234"/>
    </location>
</feature>
<dbReference type="Proteomes" id="UP000245768">
    <property type="component" value="Unassembled WGS sequence"/>
</dbReference>
<protein>
    <submittedName>
        <fullName evidence="2">Uncharacterized protein</fullName>
    </submittedName>
</protein>
<feature type="compositionally biased region" description="Acidic residues" evidence="1">
    <location>
        <begin position="344"/>
        <end position="362"/>
    </location>
</feature>
<evidence type="ECO:0000313" key="3">
    <source>
        <dbReference type="Proteomes" id="UP000245768"/>
    </source>
</evidence>
<accession>A0A316YGI3</accession>
<feature type="compositionally biased region" description="Low complexity" evidence="1">
    <location>
        <begin position="235"/>
        <end position="247"/>
    </location>
</feature>
<dbReference type="AlphaFoldDB" id="A0A316YGI3"/>
<sequence length="552" mass="60595">MDQGESAQLSTTVMDHDEPILLNGSVSHEDEIPEAATSAPTSPTSLQGAFHDSNDVNGIDVDGSDEDRIDVNGIDVDRIDVNGIEVDHVDVNGSDEDRIDVNGIDVDGPVDGPIDEPVVTNPAAGLNLRILLPEDFRDPERTRRLNSAARTPRVELAANPFIPQSLTVPGGLRAPSRRWYEIHRPRRVQPATEAVPRMIAPEIPELTMELSPRAQEQQQEQEQEQEQEQQEQEQDQQQATTTTTAAATAAEERAGRLAAYAAHLAEGRRLFAELSMEDQELFELYESQPRRRSRRGYMQEAIEIIVATGDASSTSAAWREVGPTTIWNMAEDLRLEEVRVEDSHDGDEEGDDDDDDDDDDDEHCPWFEDAFGSPTSLAWVQRLRYSQASTSTRAADKQRAADNASGSSSGWRREVDRGAASSSLAQKVSVVQYPIPGLIELTGGDGHLWSCEGYMQHESARREAQPEPNVSFALPSEGASSRFTPLPRSRSEPPASPSAQPVGEGDENNNSSSNSNSNLNKNNNSSKHEEDDDDDDDNDELEEEVNGVPSPA</sequence>
<feature type="region of interest" description="Disordered" evidence="1">
    <location>
        <begin position="390"/>
        <end position="415"/>
    </location>
</feature>
<feature type="region of interest" description="Disordered" evidence="1">
    <location>
        <begin position="211"/>
        <end position="247"/>
    </location>
</feature>
<name>A0A316YGI3_9BASI</name>
<reference evidence="2 3" key="1">
    <citation type="journal article" date="2018" name="Mol. Biol. Evol.">
        <title>Broad Genomic Sampling Reveals a Smut Pathogenic Ancestry of the Fungal Clade Ustilaginomycotina.</title>
        <authorList>
            <person name="Kijpornyongpan T."/>
            <person name="Mondo S.J."/>
            <person name="Barry K."/>
            <person name="Sandor L."/>
            <person name="Lee J."/>
            <person name="Lipzen A."/>
            <person name="Pangilinan J."/>
            <person name="LaButti K."/>
            <person name="Hainaut M."/>
            <person name="Henrissat B."/>
            <person name="Grigoriev I.V."/>
            <person name="Spatafora J.W."/>
            <person name="Aime M.C."/>
        </authorList>
    </citation>
    <scope>NUCLEOTIDE SEQUENCE [LARGE SCALE GENOMIC DNA]</scope>
    <source>
        <strain evidence="2 3">MCA 4198</strain>
    </source>
</reference>
<dbReference type="EMBL" id="KZ819642">
    <property type="protein sequence ID" value="PWN86845.1"/>
    <property type="molecule type" value="Genomic_DNA"/>
</dbReference>
<proteinExistence type="predicted"/>
<dbReference type="RefSeq" id="XP_025374043.1">
    <property type="nucleotide sequence ID" value="XM_025524551.1"/>
</dbReference>
<feature type="compositionally biased region" description="Low complexity" evidence="1">
    <location>
        <begin position="508"/>
        <end position="525"/>
    </location>
</feature>
<dbReference type="GeneID" id="37046467"/>
<dbReference type="InParanoid" id="A0A316YGI3"/>
<feature type="compositionally biased region" description="Polar residues" evidence="1">
    <location>
        <begin position="38"/>
        <end position="47"/>
    </location>
</feature>